<evidence type="ECO:0000256" key="5">
    <source>
        <dbReference type="ARBA" id="ARBA00022741"/>
    </source>
</evidence>
<evidence type="ECO:0000259" key="18">
    <source>
        <dbReference type="PROSITE" id="PS50893"/>
    </source>
</evidence>
<evidence type="ECO:0000256" key="6">
    <source>
        <dbReference type="ARBA" id="ARBA00022763"/>
    </source>
</evidence>
<evidence type="ECO:0000256" key="11">
    <source>
        <dbReference type="ARBA" id="ARBA00022881"/>
    </source>
</evidence>
<proteinExistence type="inferred from homology"/>
<keyword evidence="9" id="KW-0862">Zinc</keyword>
<dbReference type="SMART" id="SM00382">
    <property type="entry name" value="AAA"/>
    <property type="match status" value="1"/>
</dbReference>
<evidence type="ECO:0000256" key="13">
    <source>
        <dbReference type="ARBA" id="ARBA00023204"/>
    </source>
</evidence>
<evidence type="ECO:0000256" key="1">
    <source>
        <dbReference type="ARBA" id="ARBA00004496"/>
    </source>
</evidence>
<evidence type="ECO:0000256" key="4">
    <source>
        <dbReference type="ARBA" id="ARBA00022737"/>
    </source>
</evidence>
<evidence type="ECO:0000256" key="15">
    <source>
        <dbReference type="ARBA" id="ARBA00039316"/>
    </source>
</evidence>
<feature type="domain" description="ABC transporter" evidence="18">
    <location>
        <begin position="374"/>
        <end position="642"/>
    </location>
</feature>
<dbReference type="InterPro" id="IPR003439">
    <property type="entry name" value="ABC_transporter-like_ATP-bd"/>
</dbReference>
<evidence type="ECO:0000313" key="19">
    <source>
        <dbReference type="EMBL" id="MBB6048554.1"/>
    </source>
</evidence>
<dbReference type="EMBL" id="JACHGW010000001">
    <property type="protein sequence ID" value="MBB6048554.1"/>
    <property type="molecule type" value="Genomic_DNA"/>
</dbReference>
<dbReference type="CDD" id="cd03271">
    <property type="entry name" value="ABC_UvrA_II"/>
    <property type="match status" value="1"/>
</dbReference>
<comment type="caution">
    <text evidence="19">The sequence shown here is derived from an EMBL/GenBank/DDBJ whole genome shotgun (WGS) entry which is preliminary data.</text>
</comment>
<dbReference type="PANTHER" id="PTHR43152:SF1">
    <property type="entry name" value="UVRA PROTEIN"/>
    <property type="match status" value="1"/>
</dbReference>
<dbReference type="GO" id="GO:0005737">
    <property type="term" value="C:cytoplasm"/>
    <property type="evidence" value="ECO:0007669"/>
    <property type="project" value="UniProtKB-SubCell"/>
</dbReference>
<keyword evidence="3" id="KW-0479">Metal-binding</keyword>
<organism evidence="19 20">
    <name type="scientific">Armatimonas rosea</name>
    <dbReference type="NCBI Taxonomy" id="685828"/>
    <lineage>
        <taxon>Bacteria</taxon>
        <taxon>Bacillati</taxon>
        <taxon>Armatimonadota</taxon>
        <taxon>Armatimonadia</taxon>
        <taxon>Armatimonadales</taxon>
        <taxon>Armatimonadaceae</taxon>
        <taxon>Armatimonas</taxon>
    </lineage>
</organism>
<evidence type="ECO:0000313" key="20">
    <source>
        <dbReference type="Proteomes" id="UP000520814"/>
    </source>
</evidence>
<evidence type="ECO:0000256" key="16">
    <source>
        <dbReference type="ARBA" id="ARBA00042156"/>
    </source>
</evidence>
<dbReference type="InterPro" id="IPR004602">
    <property type="entry name" value="UvrA"/>
</dbReference>
<name>A0A7W9SMI3_ARMRO</name>
<dbReference type="Gene3D" id="3.30.190.20">
    <property type="match status" value="1"/>
</dbReference>
<reference evidence="19 20" key="1">
    <citation type="submission" date="2020-08" db="EMBL/GenBank/DDBJ databases">
        <title>Genomic Encyclopedia of Type Strains, Phase IV (KMG-IV): sequencing the most valuable type-strain genomes for metagenomic binning, comparative biology and taxonomic classification.</title>
        <authorList>
            <person name="Goeker M."/>
        </authorList>
    </citation>
    <scope>NUCLEOTIDE SEQUENCE [LARGE SCALE GENOMIC DNA]</scope>
    <source>
        <strain evidence="19 20">DSM 23562</strain>
    </source>
</reference>
<dbReference type="InterPro" id="IPR017871">
    <property type="entry name" value="ABC_transporter-like_CS"/>
</dbReference>
<dbReference type="PROSITE" id="PS00211">
    <property type="entry name" value="ABC_TRANSPORTER_1"/>
    <property type="match status" value="2"/>
</dbReference>
<evidence type="ECO:0000256" key="9">
    <source>
        <dbReference type="ARBA" id="ARBA00022833"/>
    </source>
</evidence>
<comment type="subcellular location">
    <subcellularLocation>
        <location evidence="1">Cytoplasm</location>
    </subcellularLocation>
</comment>
<dbReference type="PROSITE" id="PS50893">
    <property type="entry name" value="ABC_TRANSPORTER_2"/>
    <property type="match status" value="2"/>
</dbReference>
<evidence type="ECO:0000256" key="14">
    <source>
        <dbReference type="ARBA" id="ARBA00038000"/>
    </source>
</evidence>
<keyword evidence="10" id="KW-0067">ATP-binding</keyword>
<dbReference type="InterPro" id="IPR027417">
    <property type="entry name" value="P-loop_NTPase"/>
</dbReference>
<dbReference type="GO" id="GO:0005524">
    <property type="term" value="F:ATP binding"/>
    <property type="evidence" value="ECO:0007669"/>
    <property type="project" value="UniProtKB-KW"/>
</dbReference>
<accession>A0A7W9SMI3</accession>
<dbReference type="Proteomes" id="UP000520814">
    <property type="component" value="Unassembled WGS sequence"/>
</dbReference>
<evidence type="ECO:0000256" key="17">
    <source>
        <dbReference type="SAM" id="MobiDB-lite"/>
    </source>
</evidence>
<dbReference type="Gene3D" id="3.40.50.300">
    <property type="entry name" value="P-loop containing nucleotide triphosphate hydrolases"/>
    <property type="match status" value="3"/>
</dbReference>
<evidence type="ECO:0000256" key="2">
    <source>
        <dbReference type="ARBA" id="ARBA00022490"/>
    </source>
</evidence>
<protein>
    <recommendedName>
        <fullName evidence="15">UvrABC system protein A</fullName>
    </recommendedName>
    <alternativeName>
        <fullName evidence="16">Excinuclease ABC subunit A</fullName>
    </alternativeName>
</protein>
<dbReference type="Gene3D" id="1.20.1580.10">
    <property type="entry name" value="ABC transporter ATPase like domain"/>
    <property type="match status" value="3"/>
</dbReference>
<dbReference type="GO" id="GO:0016887">
    <property type="term" value="F:ATP hydrolysis activity"/>
    <property type="evidence" value="ECO:0007669"/>
    <property type="project" value="InterPro"/>
</dbReference>
<keyword evidence="2" id="KW-0963">Cytoplasm</keyword>
<gene>
    <name evidence="19" type="ORF">HNQ39_000316</name>
</gene>
<dbReference type="PANTHER" id="PTHR43152">
    <property type="entry name" value="UVRABC SYSTEM PROTEIN A"/>
    <property type="match status" value="1"/>
</dbReference>
<dbReference type="Pfam" id="PF17755">
    <property type="entry name" value="UvrA_DNA-bind"/>
    <property type="match status" value="1"/>
</dbReference>
<dbReference type="InterPro" id="IPR041102">
    <property type="entry name" value="UvrA_inter"/>
</dbReference>
<feature type="domain" description="ABC transporter" evidence="18">
    <location>
        <begin position="662"/>
        <end position="991"/>
    </location>
</feature>
<keyword evidence="4" id="KW-0677">Repeat</keyword>
<dbReference type="InterPro" id="IPR041552">
    <property type="entry name" value="UvrA_DNA-bd"/>
</dbReference>
<dbReference type="Pfam" id="PF17760">
    <property type="entry name" value="UvrA_inter"/>
    <property type="match status" value="1"/>
</dbReference>
<keyword evidence="8" id="KW-0863">Zinc-finger</keyword>
<dbReference type="AlphaFoldDB" id="A0A7W9SMI3"/>
<keyword evidence="5" id="KW-0547">Nucleotide-binding</keyword>
<dbReference type="InterPro" id="IPR003593">
    <property type="entry name" value="AAA+_ATPase"/>
</dbReference>
<evidence type="ECO:0000256" key="12">
    <source>
        <dbReference type="ARBA" id="ARBA00023125"/>
    </source>
</evidence>
<dbReference type="SUPFAM" id="SSF52540">
    <property type="entry name" value="P-loop containing nucleoside triphosphate hydrolases"/>
    <property type="match status" value="2"/>
</dbReference>
<sequence length="1000" mass="109230">MRETILIRGARENNLKNVTVEIPRDKLIVLTGLSGSGKSSLAFDTLYAEAQRRFMESLSAWTRRFVQQQSRPKVDAILGLSPVISIEQKTITKNPRSTVGTMTDVGDYLRLLYATSGEAHCLRCDAPIPTVSLNQLAEHLLALPEGTAVELCAPVAKVYGEEWSYLFTELRTKGCRRVRVNGELRDLADELALEEEDLSVSDLSPSPSPGRSFFAGKGEPDSDSPFPSEVRTPGGGGRGERLRAYQVEAVVDRVLVKRSQAKQLLVALTDAAKLGEGFVRCRFDDEKTEARFYVGFGCPEHRLTFVEREGWYFSFNEPESACLTCSGLGTYLRVHTGLLVPDPSRSILGGAFVKEAFNVDKNTNNGRIIWGLAAHYGFSLETPFAELPEAIKDILFWGTKGEEITLVLPPGGRDDRSVGRKQKFAGVATQIDRWYRWYRQKQESNANTEDWLRKVMVETTCPDCQGVRLRRSRTRIRFGGTDIHTLSNLTLADAAAFLRALPSPARSPEAARQILQAILSQLELLCDIGLDYLSLSRRSGTLSGGESQRIRLSAQIASELMGMLYVLDEPSIGLHPKDNEKLIATLRRLRDIGNTVIVVEHDTDTIRAADHILEIGPGPGIHGGEVVASGTVAELCASPDSLTGAFLSGRREIALPKVRRAIGDDALVLTGARENNLKNLTVRFPLGVFIAVTGASGSGKSTLVNDILHKQLYNKKYDSRVLAGAHDSLEGIEKIGDVIEIDQSPIGRSPRSNPATYVGFYDDIRQLFASVPLSVERGYSASRFSFNVKGGRCEECGGEGTITTKLNFMPDVEAPCHACKGSRYNAETLEVLYNGKSIADVLAMSIEDGAAFFTEHKKIAHKLRVLADLGLGYLTLGHPAPILSGGEAQRVKLATELAKIKRGAKNLYILDEPTTGLHLADIQRLLDCLNRLVDAGNTVLVIEHHLDIIKCADWVLDLGPDGGKNGGTMVVEGTPETVAACPESHTGRFLKALLPPSLSS</sequence>
<dbReference type="RefSeq" id="WP_184192192.1">
    <property type="nucleotide sequence ID" value="NZ_JACHGW010000001.1"/>
</dbReference>
<evidence type="ECO:0000256" key="10">
    <source>
        <dbReference type="ARBA" id="ARBA00022840"/>
    </source>
</evidence>
<dbReference type="GO" id="GO:0004518">
    <property type="term" value="F:nuclease activity"/>
    <property type="evidence" value="ECO:0007669"/>
    <property type="project" value="UniProtKB-KW"/>
</dbReference>
<dbReference type="GO" id="GO:0006289">
    <property type="term" value="P:nucleotide-excision repair"/>
    <property type="evidence" value="ECO:0007669"/>
    <property type="project" value="InterPro"/>
</dbReference>
<keyword evidence="13" id="KW-0234">DNA repair</keyword>
<keyword evidence="12" id="KW-0238">DNA-binding</keyword>
<keyword evidence="20" id="KW-1185">Reference proteome</keyword>
<dbReference type="NCBIfam" id="TIGR00630">
    <property type="entry name" value="uvra"/>
    <property type="match status" value="1"/>
</dbReference>
<feature type="region of interest" description="Disordered" evidence="17">
    <location>
        <begin position="198"/>
        <end position="239"/>
    </location>
</feature>
<dbReference type="GO" id="GO:0008270">
    <property type="term" value="F:zinc ion binding"/>
    <property type="evidence" value="ECO:0007669"/>
    <property type="project" value="UniProtKB-KW"/>
</dbReference>
<evidence type="ECO:0000256" key="3">
    <source>
        <dbReference type="ARBA" id="ARBA00022723"/>
    </source>
</evidence>
<keyword evidence="6" id="KW-0227">DNA damage</keyword>
<dbReference type="GO" id="GO:0003677">
    <property type="term" value="F:DNA binding"/>
    <property type="evidence" value="ECO:0007669"/>
    <property type="project" value="UniProtKB-KW"/>
</dbReference>
<dbReference type="Gene3D" id="1.10.8.280">
    <property type="entry name" value="ABC transporter ATPase domain-like"/>
    <property type="match status" value="1"/>
</dbReference>
<keyword evidence="7" id="KW-0228">DNA excision</keyword>
<evidence type="ECO:0000256" key="7">
    <source>
        <dbReference type="ARBA" id="ARBA00022769"/>
    </source>
</evidence>
<keyword evidence="11" id="KW-0267">Excision nuclease</keyword>
<comment type="similarity">
    <text evidence="14">Belongs to the ABC transporter superfamily. UvrA family.</text>
</comment>
<evidence type="ECO:0000256" key="8">
    <source>
        <dbReference type="ARBA" id="ARBA00022771"/>
    </source>
</evidence>
<dbReference type="GO" id="GO:0009380">
    <property type="term" value="C:excinuclease repair complex"/>
    <property type="evidence" value="ECO:0007669"/>
    <property type="project" value="InterPro"/>
</dbReference>